<evidence type="ECO:0000259" key="11">
    <source>
        <dbReference type="Pfam" id="PF08544"/>
    </source>
</evidence>
<dbReference type="InterPro" id="IPR006204">
    <property type="entry name" value="GHMP_kinase_N_dom"/>
</dbReference>
<dbReference type="InterPro" id="IPR036554">
    <property type="entry name" value="GHMP_kinase_C_sf"/>
</dbReference>
<dbReference type="Pfam" id="PF08544">
    <property type="entry name" value="GHMP_kinases_C"/>
    <property type="match status" value="1"/>
</dbReference>
<evidence type="ECO:0000259" key="10">
    <source>
        <dbReference type="Pfam" id="PF00288"/>
    </source>
</evidence>
<accession>A5ZSN5</accession>
<evidence type="ECO:0000256" key="2">
    <source>
        <dbReference type="ARBA" id="ARBA00012052"/>
    </source>
</evidence>
<keyword evidence="9" id="KW-0414">Isoprene biosynthesis</keyword>
<evidence type="ECO:0000256" key="3">
    <source>
        <dbReference type="ARBA" id="ARBA00017473"/>
    </source>
</evidence>
<keyword evidence="5 9" id="KW-0547">Nucleotide-binding</keyword>
<name>A5ZSN5_9FIRM</name>
<evidence type="ECO:0000313" key="12">
    <source>
        <dbReference type="EMBL" id="EDM87447.1"/>
    </source>
</evidence>
<comment type="similarity">
    <text evidence="1 9">Belongs to the GHMP kinase family. IspE subfamily.</text>
</comment>
<dbReference type="InterPro" id="IPR020568">
    <property type="entry name" value="Ribosomal_Su5_D2-typ_SF"/>
</dbReference>
<keyword evidence="7 9" id="KW-0067">ATP-binding</keyword>
<comment type="catalytic activity">
    <reaction evidence="9">
        <text>4-CDP-2-C-methyl-D-erythritol + ATP = 4-CDP-2-C-methyl-D-erythritol 2-phosphate + ADP + H(+)</text>
        <dbReference type="Rhea" id="RHEA:18437"/>
        <dbReference type="ChEBI" id="CHEBI:15378"/>
        <dbReference type="ChEBI" id="CHEBI:30616"/>
        <dbReference type="ChEBI" id="CHEBI:57823"/>
        <dbReference type="ChEBI" id="CHEBI:57919"/>
        <dbReference type="ChEBI" id="CHEBI:456216"/>
        <dbReference type="EC" id="2.7.1.148"/>
    </reaction>
</comment>
<feature type="binding site" evidence="9">
    <location>
        <begin position="97"/>
        <end position="107"/>
    </location>
    <ligand>
        <name>ATP</name>
        <dbReference type="ChEBI" id="CHEBI:30616"/>
    </ligand>
</feature>
<dbReference type="AlphaFoldDB" id="A5ZSN5"/>
<evidence type="ECO:0000256" key="7">
    <source>
        <dbReference type="ARBA" id="ARBA00022840"/>
    </source>
</evidence>
<feature type="active site" evidence="9">
    <location>
        <position position="139"/>
    </location>
</feature>
<dbReference type="eggNOG" id="COG1947">
    <property type="taxonomic scope" value="Bacteria"/>
</dbReference>
<reference evidence="12 13" key="2">
    <citation type="submission" date="2007-04" db="EMBL/GenBank/DDBJ databases">
        <title>Draft genome sequence of Ruminococcus obeum (ATCC 29174).</title>
        <authorList>
            <person name="Sudarsanam P."/>
            <person name="Ley R."/>
            <person name="Guruge J."/>
            <person name="Turnbaugh P.J."/>
            <person name="Mahowald M."/>
            <person name="Liep D."/>
            <person name="Gordon J."/>
        </authorList>
    </citation>
    <scope>NUCLEOTIDE SEQUENCE [LARGE SCALE GENOMIC DNA]</scope>
    <source>
        <strain evidence="12 13">ATCC 29174</strain>
    </source>
</reference>
<comment type="function">
    <text evidence="9">Catalyzes the phosphorylation of the position 2 hydroxy group of 4-diphosphocytidyl-2C-methyl-D-erythritol.</text>
</comment>
<dbReference type="SUPFAM" id="SSF54211">
    <property type="entry name" value="Ribosomal protein S5 domain 2-like"/>
    <property type="match status" value="1"/>
</dbReference>
<proteinExistence type="inferred from homology"/>
<evidence type="ECO:0000256" key="5">
    <source>
        <dbReference type="ARBA" id="ARBA00022741"/>
    </source>
</evidence>
<evidence type="ECO:0000256" key="6">
    <source>
        <dbReference type="ARBA" id="ARBA00022777"/>
    </source>
</evidence>
<dbReference type="HAMAP" id="MF_00061">
    <property type="entry name" value="IspE"/>
    <property type="match status" value="1"/>
</dbReference>
<dbReference type="EC" id="2.7.1.148" evidence="2 9"/>
<feature type="active site" evidence="9">
    <location>
        <position position="13"/>
    </location>
</feature>
<dbReference type="GO" id="GO:0019288">
    <property type="term" value="P:isopentenyl diphosphate biosynthetic process, methylerythritol 4-phosphate pathway"/>
    <property type="evidence" value="ECO:0007669"/>
    <property type="project" value="UniProtKB-UniRule"/>
</dbReference>
<dbReference type="Gene3D" id="3.30.230.10">
    <property type="match status" value="1"/>
</dbReference>
<comment type="pathway">
    <text evidence="9">Isoprenoid biosynthesis; isopentenyl diphosphate biosynthesis via DXP pathway; isopentenyl diphosphate from 1-deoxy-D-xylulose 5-phosphate: step 3/6.</text>
</comment>
<dbReference type="Proteomes" id="UP000006002">
    <property type="component" value="Unassembled WGS sequence"/>
</dbReference>
<dbReference type="GO" id="GO:0016114">
    <property type="term" value="P:terpenoid biosynthetic process"/>
    <property type="evidence" value="ECO:0007669"/>
    <property type="project" value="UniProtKB-UniRule"/>
</dbReference>
<dbReference type="InterPro" id="IPR013750">
    <property type="entry name" value="GHMP_kinase_C_dom"/>
</dbReference>
<dbReference type="HOGENOM" id="CLU_053057_1_1_9"/>
<dbReference type="Gene3D" id="3.30.70.890">
    <property type="entry name" value="GHMP kinase, C-terminal domain"/>
    <property type="match status" value="1"/>
</dbReference>
<dbReference type="InterPro" id="IPR004424">
    <property type="entry name" value="IspE"/>
</dbReference>
<evidence type="ECO:0000256" key="4">
    <source>
        <dbReference type="ARBA" id="ARBA00022679"/>
    </source>
</evidence>
<sequence>MEGEFMRLRAMAKINLGLDVLRKREDGYHEVRMIMQTIQMYDLLDIRKKEEPGISLSTNLPYVPSDERNLVYKAAKLLMDEFDIKEGLSMKLTKFIPVAAGMAGGSSDAAAAFVGVNRLFRLGLSEEELMKRAVQVGADVPYCVMRGTALAEGIGEKLTRLPGLPKCYVLVGKPGINVSTKLAYENLHLDQIQSHPDIDGMISDIGNQDLHSLTAKMQNVFEPGIISQYPVIQEIKDLMEANGALKAMMSGSGPTVFGIFDDRSKLREATEALRNSHLAKTVFATQIYNKK</sequence>
<organism evidence="12 13">
    <name type="scientific">Blautia obeum ATCC 29174</name>
    <dbReference type="NCBI Taxonomy" id="411459"/>
    <lineage>
        <taxon>Bacteria</taxon>
        <taxon>Bacillati</taxon>
        <taxon>Bacillota</taxon>
        <taxon>Clostridia</taxon>
        <taxon>Lachnospirales</taxon>
        <taxon>Lachnospiraceae</taxon>
        <taxon>Blautia</taxon>
    </lineage>
</organism>
<gene>
    <name evidence="9 12" type="primary">ispE</name>
    <name evidence="12" type="ORF">RUMOBE_02013</name>
</gene>
<evidence type="ECO:0000313" key="13">
    <source>
        <dbReference type="Proteomes" id="UP000006002"/>
    </source>
</evidence>
<dbReference type="SUPFAM" id="SSF55060">
    <property type="entry name" value="GHMP Kinase, C-terminal domain"/>
    <property type="match status" value="1"/>
</dbReference>
<dbReference type="PANTHER" id="PTHR43527:SF2">
    <property type="entry name" value="4-DIPHOSPHOCYTIDYL-2-C-METHYL-D-ERYTHRITOL KINASE, CHLOROPLASTIC"/>
    <property type="match status" value="1"/>
</dbReference>
<evidence type="ECO:0000256" key="1">
    <source>
        <dbReference type="ARBA" id="ARBA00009684"/>
    </source>
</evidence>
<keyword evidence="6 9" id="KW-0418">Kinase</keyword>
<reference evidence="12 13" key="1">
    <citation type="submission" date="2007-03" db="EMBL/GenBank/DDBJ databases">
        <authorList>
            <person name="Fulton L."/>
            <person name="Clifton S."/>
            <person name="Fulton B."/>
            <person name="Xu J."/>
            <person name="Minx P."/>
            <person name="Pepin K.H."/>
            <person name="Johnson M."/>
            <person name="Thiruvilangam P."/>
            <person name="Bhonagiri V."/>
            <person name="Nash W.E."/>
            <person name="Mardis E.R."/>
            <person name="Wilson R.K."/>
        </authorList>
    </citation>
    <scope>NUCLEOTIDE SEQUENCE [LARGE SCALE GENOMIC DNA]</scope>
    <source>
        <strain evidence="12 13">ATCC 29174</strain>
    </source>
</reference>
<feature type="domain" description="GHMP kinase N-terminal" evidence="10">
    <location>
        <begin position="69"/>
        <end position="147"/>
    </location>
</feature>
<evidence type="ECO:0000256" key="8">
    <source>
        <dbReference type="ARBA" id="ARBA00032554"/>
    </source>
</evidence>
<dbReference type="GO" id="GO:0005524">
    <property type="term" value="F:ATP binding"/>
    <property type="evidence" value="ECO:0007669"/>
    <property type="project" value="UniProtKB-UniRule"/>
</dbReference>
<feature type="domain" description="GHMP kinase C-terminal" evidence="11">
    <location>
        <begin position="201"/>
        <end position="275"/>
    </location>
</feature>
<dbReference type="EMBL" id="AAVO02000007">
    <property type="protein sequence ID" value="EDM87447.1"/>
    <property type="molecule type" value="Genomic_DNA"/>
</dbReference>
<dbReference type="NCBIfam" id="TIGR00154">
    <property type="entry name" value="ispE"/>
    <property type="match status" value="1"/>
</dbReference>
<dbReference type="UniPathway" id="UPA00056">
    <property type="reaction ID" value="UER00094"/>
</dbReference>
<comment type="caution">
    <text evidence="12">The sequence shown here is derived from an EMBL/GenBank/DDBJ whole genome shotgun (WGS) entry which is preliminary data.</text>
</comment>
<dbReference type="Pfam" id="PF00288">
    <property type="entry name" value="GHMP_kinases_N"/>
    <property type="match status" value="1"/>
</dbReference>
<dbReference type="NCBIfam" id="NF011202">
    <property type="entry name" value="PRK14608.1"/>
    <property type="match status" value="1"/>
</dbReference>
<evidence type="ECO:0000256" key="9">
    <source>
        <dbReference type="HAMAP-Rule" id="MF_00061"/>
    </source>
</evidence>
<keyword evidence="4 9" id="KW-0808">Transferase</keyword>
<dbReference type="InterPro" id="IPR014721">
    <property type="entry name" value="Ribsml_uS5_D2-typ_fold_subgr"/>
</dbReference>
<protein>
    <recommendedName>
        <fullName evidence="3 9">4-diphosphocytidyl-2-C-methyl-D-erythritol kinase</fullName>
        <shortName evidence="9">CMK</shortName>
        <ecNumber evidence="2 9">2.7.1.148</ecNumber>
    </recommendedName>
    <alternativeName>
        <fullName evidence="8 9">4-(cytidine-5'-diphospho)-2-C-methyl-D-erythritol kinase</fullName>
    </alternativeName>
</protein>
<dbReference type="GO" id="GO:0050515">
    <property type="term" value="F:4-(cytidine 5'-diphospho)-2-C-methyl-D-erythritol kinase activity"/>
    <property type="evidence" value="ECO:0007669"/>
    <property type="project" value="UniProtKB-UniRule"/>
</dbReference>
<dbReference type="PIRSF" id="PIRSF010376">
    <property type="entry name" value="IspE"/>
    <property type="match status" value="1"/>
</dbReference>
<dbReference type="PANTHER" id="PTHR43527">
    <property type="entry name" value="4-DIPHOSPHOCYTIDYL-2-C-METHYL-D-ERYTHRITOL KINASE, CHLOROPLASTIC"/>
    <property type="match status" value="1"/>
</dbReference>